<reference evidence="2 3" key="1">
    <citation type="submission" date="2024-05" db="EMBL/GenBank/DDBJ databases">
        <title>Genome Sequence and Characterization of the New Strain Purple Sulfur Bacterium of Genus Thioalkalicoccus.</title>
        <authorList>
            <person name="Bryantseva I.A."/>
            <person name="Kyndt J.A."/>
            <person name="Imhoff J.F."/>
        </authorList>
    </citation>
    <scope>NUCLEOTIDE SEQUENCE [LARGE SCALE GENOMIC DNA]</scope>
    <source>
        <strain evidence="2 3">Um2</strain>
    </source>
</reference>
<accession>A0ABV4BA05</accession>
<feature type="chain" id="PRO_5046043685" description="Outer membrane protein beta-barrel domain-containing protein" evidence="1">
    <location>
        <begin position="31"/>
        <end position="267"/>
    </location>
</feature>
<organism evidence="2 3">
    <name type="scientific">Thioalkalicoccus limnaeus</name>
    <dbReference type="NCBI Taxonomy" id="120681"/>
    <lineage>
        <taxon>Bacteria</taxon>
        <taxon>Pseudomonadati</taxon>
        <taxon>Pseudomonadota</taxon>
        <taxon>Gammaproteobacteria</taxon>
        <taxon>Chromatiales</taxon>
        <taxon>Chromatiaceae</taxon>
        <taxon>Thioalkalicoccus</taxon>
    </lineage>
</organism>
<comment type="caution">
    <text evidence="2">The sequence shown here is derived from an EMBL/GenBank/DDBJ whole genome shotgun (WGS) entry which is preliminary data.</text>
</comment>
<evidence type="ECO:0000313" key="3">
    <source>
        <dbReference type="Proteomes" id="UP001564408"/>
    </source>
</evidence>
<dbReference type="Proteomes" id="UP001564408">
    <property type="component" value="Unassembled WGS sequence"/>
</dbReference>
<protein>
    <recommendedName>
        <fullName evidence="4">Outer membrane protein beta-barrel domain-containing protein</fullName>
    </recommendedName>
</protein>
<evidence type="ECO:0008006" key="4">
    <source>
        <dbReference type="Google" id="ProtNLM"/>
    </source>
</evidence>
<keyword evidence="3" id="KW-1185">Reference proteome</keyword>
<keyword evidence="1" id="KW-0732">Signal</keyword>
<gene>
    <name evidence="2" type="ORF">ABC977_00375</name>
</gene>
<evidence type="ECO:0000256" key="1">
    <source>
        <dbReference type="SAM" id="SignalP"/>
    </source>
</evidence>
<feature type="signal peptide" evidence="1">
    <location>
        <begin position="1"/>
        <end position="30"/>
    </location>
</feature>
<sequence length="267" mass="28844">MDPVTRFAQCLRTWLLAAVFLAAGSTAARADEWLFAVNLYGWFPSVAGDVTFQNGAGGGRDLDVSADDLLGALDFVFLGGFAMRKGNWGAFTDLIYLDLSGSDRQLLNALVPGGPGLQVDAAFELESTVWTLAGQYRVLDAPQVSADAVLGFRYLGLDMALDLTLEGPLPPELPTAHLSRNPQHWDGIIGMRGEFRPGGDWILPYYVDVGAGDSSLTWQALVGVGYRFDWGDVTLAYRHLAYVFDDSAKADLDLGFSGAGLGMTFRF</sequence>
<dbReference type="RefSeq" id="WP_369665244.1">
    <property type="nucleotide sequence ID" value="NZ_JBDKXB010000001.1"/>
</dbReference>
<evidence type="ECO:0000313" key="2">
    <source>
        <dbReference type="EMBL" id="MEY6430860.1"/>
    </source>
</evidence>
<dbReference type="EMBL" id="JBDKXB010000001">
    <property type="protein sequence ID" value="MEY6430860.1"/>
    <property type="molecule type" value="Genomic_DNA"/>
</dbReference>
<proteinExistence type="predicted"/>
<name>A0ABV4BA05_9GAMM</name>